<accession>A0A6P3V6U7</accession>
<reference evidence="7" key="1">
    <citation type="submission" date="2025-08" db="UniProtKB">
        <authorList>
            <consortium name="RefSeq"/>
        </authorList>
    </citation>
    <scope>IDENTIFICATION</scope>
</reference>
<dbReference type="Pfam" id="PF04628">
    <property type="entry name" value="Sedlin_N"/>
    <property type="match status" value="1"/>
</dbReference>
<dbReference type="RefSeq" id="XP_012249549.1">
    <property type="nucleotide sequence ID" value="XM_012394126.3"/>
</dbReference>
<dbReference type="GO" id="GO:0006888">
    <property type="term" value="P:endoplasmic reticulum to Golgi vesicle-mediated transport"/>
    <property type="evidence" value="ECO:0007669"/>
    <property type="project" value="InterPro"/>
</dbReference>
<dbReference type="InterPro" id="IPR008011">
    <property type="entry name" value="Complex1_LYR_dom"/>
</dbReference>
<evidence type="ECO:0000256" key="1">
    <source>
        <dbReference type="ARBA" id="ARBA00004556"/>
    </source>
</evidence>
<name>A0A6P3V6U7_BOMIM</name>
<dbReference type="InterPro" id="IPR045296">
    <property type="entry name" value="Complex1_LYR_ETFRF1_LYRM5"/>
</dbReference>
<evidence type="ECO:0000313" key="6">
    <source>
        <dbReference type="Proteomes" id="UP000515180"/>
    </source>
</evidence>
<dbReference type="PANTHER" id="PTHR12403">
    <property type="entry name" value="TRAFFICKING PROTEIN PARTICLE COMPLEX SUBUNIT 2"/>
    <property type="match status" value="1"/>
</dbReference>
<comment type="subcellular location">
    <subcellularLocation>
        <location evidence="1">Cytoplasm</location>
        <location evidence="1">Perinuclear region</location>
    </subcellularLocation>
</comment>
<evidence type="ECO:0000256" key="2">
    <source>
        <dbReference type="ARBA" id="ARBA00006626"/>
    </source>
</evidence>
<dbReference type="GO" id="GO:0048471">
    <property type="term" value="C:perinuclear region of cytoplasm"/>
    <property type="evidence" value="ECO:0007669"/>
    <property type="project" value="UniProtKB-SubCell"/>
</dbReference>
<dbReference type="Proteomes" id="UP000515180">
    <property type="component" value="Unplaced"/>
</dbReference>
<evidence type="ECO:0000259" key="5">
    <source>
        <dbReference type="Pfam" id="PF05347"/>
    </source>
</evidence>
<dbReference type="Pfam" id="PF05347">
    <property type="entry name" value="Complex1_LYR"/>
    <property type="match status" value="1"/>
</dbReference>
<proteinExistence type="inferred from homology"/>
<dbReference type="AlphaFoldDB" id="A0A6P3V6U7"/>
<dbReference type="SUPFAM" id="SSF64356">
    <property type="entry name" value="SNARE-like"/>
    <property type="match status" value="1"/>
</dbReference>
<dbReference type="InterPro" id="IPR011012">
    <property type="entry name" value="Longin-like_dom_sf"/>
</dbReference>
<sequence length="204" mass="23542">MSQRTKVIQLYKTLLYMGRDYPRGYNVFKGNLRKAFEKNKQERDPEKIDKMLAHGNFFIRFINMAICVAVIGKDNSPKYIRCVDESLALQFHCKVHTSIDIIEEKLNVGNKTAIDIRDLYLNLLYATEEYKIYGYATNTKIKFIIVSHSSNTSLRDNDVKMIFKKLHAAYSNAVCNPFYIPGDQLNSKSFDLAVMDIMGIISPF</sequence>
<dbReference type="CDD" id="cd14854">
    <property type="entry name" value="TRAPPC2L"/>
    <property type="match status" value="1"/>
</dbReference>
<dbReference type="CDD" id="cd20265">
    <property type="entry name" value="Complex1_LYR_ETFRF1_LYRM5"/>
    <property type="match status" value="1"/>
</dbReference>
<evidence type="ECO:0000256" key="3">
    <source>
        <dbReference type="ARBA" id="ARBA00022892"/>
    </source>
</evidence>
<keyword evidence="3" id="KW-0813">Transport</keyword>
<dbReference type="GeneID" id="100748562"/>
<keyword evidence="3" id="KW-0931">ER-Golgi transport</keyword>
<feature type="domain" description="Complex 1 LYR protein" evidence="5">
    <location>
        <begin position="6"/>
        <end position="56"/>
    </location>
</feature>
<evidence type="ECO:0000256" key="4">
    <source>
        <dbReference type="ARBA" id="ARBA00024408"/>
    </source>
</evidence>
<dbReference type="Gene3D" id="3.30.450.70">
    <property type="match status" value="1"/>
</dbReference>
<dbReference type="InterPro" id="IPR006722">
    <property type="entry name" value="Sedlin"/>
</dbReference>
<dbReference type="KEGG" id="bim:100748562"/>
<evidence type="ECO:0000313" key="7">
    <source>
        <dbReference type="RefSeq" id="XP_012249549.1"/>
    </source>
</evidence>
<dbReference type="GO" id="GO:0090324">
    <property type="term" value="P:negative regulation of oxidative phosphorylation"/>
    <property type="evidence" value="ECO:0007669"/>
    <property type="project" value="InterPro"/>
</dbReference>
<protein>
    <recommendedName>
        <fullName evidence="4">Trafficking protein particle complex subunit 2-like protein</fullName>
    </recommendedName>
</protein>
<comment type="similarity">
    <text evidence="2">Belongs to the TRAPP small subunits family. Sedlin subfamily.</text>
</comment>
<dbReference type="InterPro" id="IPR044760">
    <property type="entry name" value="TRAPPC2L"/>
</dbReference>
<keyword evidence="6" id="KW-1185">Reference proteome</keyword>
<gene>
    <name evidence="7" type="primary">LOC100748562</name>
</gene>
<dbReference type="OrthoDB" id="10258445at2759"/>
<organism evidence="6 7">
    <name type="scientific">Bombus impatiens</name>
    <name type="common">Bumblebee</name>
    <dbReference type="NCBI Taxonomy" id="132113"/>
    <lineage>
        <taxon>Eukaryota</taxon>
        <taxon>Metazoa</taxon>
        <taxon>Ecdysozoa</taxon>
        <taxon>Arthropoda</taxon>
        <taxon>Hexapoda</taxon>
        <taxon>Insecta</taxon>
        <taxon>Pterygota</taxon>
        <taxon>Neoptera</taxon>
        <taxon>Endopterygota</taxon>
        <taxon>Hymenoptera</taxon>
        <taxon>Apocrita</taxon>
        <taxon>Aculeata</taxon>
        <taxon>Apoidea</taxon>
        <taxon>Anthophila</taxon>
        <taxon>Apidae</taxon>
        <taxon>Bombus</taxon>
        <taxon>Pyrobombus</taxon>
    </lineage>
</organism>